<protein>
    <submittedName>
        <fullName evidence="1">Uncharacterized protein</fullName>
    </submittedName>
</protein>
<organism evidence="1 2">
    <name type="scientific">Yersinia pseudotuberculosis serotype O:1b (strain IP 31758)</name>
    <dbReference type="NCBI Taxonomy" id="349747"/>
    <lineage>
        <taxon>Bacteria</taxon>
        <taxon>Pseudomonadati</taxon>
        <taxon>Pseudomonadota</taxon>
        <taxon>Gammaproteobacteria</taxon>
        <taxon>Enterobacterales</taxon>
        <taxon>Yersiniaceae</taxon>
        <taxon>Yersinia</taxon>
    </lineage>
</organism>
<accession>A0A0U1R1P6</accession>
<gene>
    <name evidence="1" type="ordered locus">YpsIP31758_2088</name>
</gene>
<dbReference type="AlphaFoldDB" id="A0A0U1R1P6"/>
<dbReference type="EMBL" id="CP000720">
    <property type="protein sequence ID" value="ABS49137.1"/>
    <property type="molecule type" value="Genomic_DNA"/>
</dbReference>
<evidence type="ECO:0000313" key="2">
    <source>
        <dbReference type="Proteomes" id="UP000002412"/>
    </source>
</evidence>
<dbReference type="Proteomes" id="UP000002412">
    <property type="component" value="Chromosome"/>
</dbReference>
<reference evidence="1 2" key="1">
    <citation type="journal article" date="2007" name="PLoS Genet.">
        <title>The complete genome sequence of Yersinia pseudotuberculosis IP31758, the causative agent of Far East scarlet-like fever.</title>
        <authorList>
            <person name="Eppinger M."/>
            <person name="Rosovitz M.J."/>
            <person name="Fricke W.F."/>
            <person name="Rasko D.A."/>
            <person name="Kokorina G."/>
            <person name="Fayolle C."/>
            <person name="Lindler L.E."/>
            <person name="Carniel E."/>
            <person name="Ravel J."/>
        </authorList>
    </citation>
    <scope>NUCLEOTIDE SEQUENCE [LARGE SCALE GENOMIC DNA]</scope>
    <source>
        <strain evidence="1 2">IP 31758</strain>
    </source>
</reference>
<dbReference type="HOGENOM" id="CLU_3260149_0_0_6"/>
<dbReference type="KEGG" id="ypi:YpsIP31758_2088"/>
<proteinExistence type="predicted"/>
<evidence type="ECO:0000313" key="1">
    <source>
        <dbReference type="EMBL" id="ABS49137.1"/>
    </source>
</evidence>
<sequence length="42" mass="4960">MPFLHSRLKQNYPEIFMNGGLAKDIELKHFIDIRYPFMSSAC</sequence>
<name>A0A0U1R1P6_YERP3</name>